<feature type="domain" description="C3H1-type" evidence="6">
    <location>
        <begin position="100"/>
        <end position="127"/>
    </location>
</feature>
<evidence type="ECO:0000256" key="4">
    <source>
        <dbReference type="PROSITE-ProRule" id="PRU00723"/>
    </source>
</evidence>
<evidence type="ECO:0000256" key="5">
    <source>
        <dbReference type="SAM" id="MobiDB-lite"/>
    </source>
</evidence>
<organism evidence="7 8">
    <name type="scientific">Elliptochloris bilobata</name>
    <dbReference type="NCBI Taxonomy" id="381761"/>
    <lineage>
        <taxon>Eukaryota</taxon>
        <taxon>Viridiplantae</taxon>
        <taxon>Chlorophyta</taxon>
        <taxon>core chlorophytes</taxon>
        <taxon>Trebouxiophyceae</taxon>
        <taxon>Trebouxiophyceae incertae sedis</taxon>
        <taxon>Elliptochloris clade</taxon>
        <taxon>Elliptochloris</taxon>
    </lineage>
</organism>
<feature type="domain" description="C3H1-type" evidence="6">
    <location>
        <begin position="175"/>
        <end position="212"/>
    </location>
</feature>
<evidence type="ECO:0000313" key="7">
    <source>
        <dbReference type="EMBL" id="KAK9845701.1"/>
    </source>
</evidence>
<dbReference type="GO" id="GO:0008270">
    <property type="term" value="F:zinc ion binding"/>
    <property type="evidence" value="ECO:0007669"/>
    <property type="project" value="UniProtKB-KW"/>
</dbReference>
<protein>
    <recommendedName>
        <fullName evidence="6">C3H1-type domain-containing protein</fullName>
    </recommendedName>
</protein>
<feature type="zinc finger region" description="C3H1-type" evidence="4">
    <location>
        <begin position="175"/>
        <end position="212"/>
    </location>
</feature>
<dbReference type="PROSITE" id="PS50103">
    <property type="entry name" value="ZF_C3H1"/>
    <property type="match status" value="2"/>
</dbReference>
<gene>
    <name evidence="7" type="ORF">WJX81_000013</name>
</gene>
<evidence type="ECO:0000256" key="2">
    <source>
        <dbReference type="ARBA" id="ARBA00022771"/>
    </source>
</evidence>
<dbReference type="InterPro" id="IPR032378">
    <property type="entry name" value="ZC3H15/TMA46_C"/>
</dbReference>
<dbReference type="GO" id="GO:0003729">
    <property type="term" value="F:mRNA binding"/>
    <property type="evidence" value="ECO:0007669"/>
    <property type="project" value="TreeGrafter"/>
</dbReference>
<feature type="region of interest" description="Disordered" evidence="5">
    <location>
        <begin position="336"/>
        <end position="358"/>
    </location>
</feature>
<sequence length="408" mass="44641">MPPKAADKQKKAADKARAGVRPPNLDDKTFGLKNKNKSVKVQQYVKTLESSLEAAQRKKMGTDAKAAKKDQKEREAQRQKELDELFAEAIKQPKVPVGVDPKSIVCEFFRHGKCTKGFKCKFAHDLAVERKGGKIDIFSDRREDGEEDDMGEWDQEKLEAVVAQKHGAEKGNANRATDIICKFFLDAVEGKQYGWFWQCPNGKDCKYRHALPSGYVLKSQMKELLEAEAANSKSIEDVIEEERAKVDARTPITEEVFKKWAGERAAERKRKRDEELAERKRKGILSGREIFSEEGFLAEDDLGASDVYEREDADAQEAEFEREGARAEAANAAACAAAGRPAGQGAAASAPAPAADAGTVRAANGGGAAAQLSAEDAALFDEDVDDEDIDDDELDELEASLAAKAAVS</sequence>
<dbReference type="GO" id="GO:0005829">
    <property type="term" value="C:cytosol"/>
    <property type="evidence" value="ECO:0007669"/>
    <property type="project" value="TreeGrafter"/>
</dbReference>
<accession>A0AAW1SJL4</accession>
<dbReference type="SMART" id="SM00356">
    <property type="entry name" value="ZnF_C3H1"/>
    <property type="match status" value="2"/>
</dbReference>
<keyword evidence="2 4" id="KW-0863">Zinc-finger</keyword>
<evidence type="ECO:0000256" key="3">
    <source>
        <dbReference type="ARBA" id="ARBA00022833"/>
    </source>
</evidence>
<feature type="region of interest" description="Disordered" evidence="5">
    <location>
        <begin position="54"/>
        <end position="80"/>
    </location>
</feature>
<proteinExistence type="predicted"/>
<feature type="region of interest" description="Disordered" evidence="5">
    <location>
        <begin position="1"/>
        <end position="31"/>
    </location>
</feature>
<dbReference type="Gene3D" id="6.20.400.10">
    <property type="match status" value="1"/>
</dbReference>
<keyword evidence="8" id="KW-1185">Reference proteome</keyword>
<dbReference type="InterPro" id="IPR000571">
    <property type="entry name" value="Znf_CCCH"/>
</dbReference>
<dbReference type="Pfam" id="PF16543">
    <property type="entry name" value="DFRP_C"/>
    <property type="match status" value="1"/>
</dbReference>
<evidence type="ECO:0000259" key="6">
    <source>
        <dbReference type="PROSITE" id="PS50103"/>
    </source>
</evidence>
<feature type="compositionally biased region" description="Basic and acidic residues" evidence="5">
    <location>
        <begin position="60"/>
        <end position="80"/>
    </location>
</feature>
<feature type="compositionally biased region" description="Basic and acidic residues" evidence="5">
    <location>
        <begin position="1"/>
        <end position="17"/>
    </location>
</feature>
<keyword evidence="3 4" id="KW-0862">Zinc</keyword>
<dbReference type="Proteomes" id="UP001445335">
    <property type="component" value="Unassembled WGS sequence"/>
</dbReference>
<dbReference type="EMBL" id="JALJOU010000002">
    <property type="protein sequence ID" value="KAK9845701.1"/>
    <property type="molecule type" value="Genomic_DNA"/>
</dbReference>
<evidence type="ECO:0000256" key="1">
    <source>
        <dbReference type="ARBA" id="ARBA00022723"/>
    </source>
</evidence>
<evidence type="ECO:0000313" key="8">
    <source>
        <dbReference type="Proteomes" id="UP001445335"/>
    </source>
</evidence>
<keyword evidence="1 4" id="KW-0479">Metal-binding</keyword>
<feature type="zinc finger region" description="C3H1-type" evidence="4">
    <location>
        <begin position="100"/>
        <end position="127"/>
    </location>
</feature>
<dbReference type="GO" id="GO:0002181">
    <property type="term" value="P:cytoplasmic translation"/>
    <property type="evidence" value="ECO:0007669"/>
    <property type="project" value="TreeGrafter"/>
</dbReference>
<dbReference type="InterPro" id="IPR036855">
    <property type="entry name" value="Znf_CCCH_sf"/>
</dbReference>
<dbReference type="Gene3D" id="4.10.1000.10">
    <property type="entry name" value="Zinc finger, CCCH-type"/>
    <property type="match status" value="1"/>
</dbReference>
<name>A0AAW1SJL4_9CHLO</name>
<dbReference type="PANTHER" id="PTHR12681:SF0">
    <property type="entry name" value="ZINC FINGER CCCH DOMAIN-CONTAINING PROTEIN 15"/>
    <property type="match status" value="1"/>
</dbReference>
<reference evidence="7 8" key="1">
    <citation type="journal article" date="2024" name="Nat. Commun.">
        <title>Phylogenomics reveals the evolutionary origins of lichenization in chlorophyte algae.</title>
        <authorList>
            <person name="Puginier C."/>
            <person name="Libourel C."/>
            <person name="Otte J."/>
            <person name="Skaloud P."/>
            <person name="Haon M."/>
            <person name="Grisel S."/>
            <person name="Petersen M."/>
            <person name="Berrin J.G."/>
            <person name="Delaux P.M."/>
            <person name="Dal Grande F."/>
            <person name="Keller J."/>
        </authorList>
    </citation>
    <scope>NUCLEOTIDE SEQUENCE [LARGE SCALE GENOMIC DNA]</scope>
    <source>
        <strain evidence="7 8">SAG 245.80</strain>
    </source>
</reference>
<dbReference type="PANTHER" id="PTHR12681">
    <property type="entry name" value="ZINC FINGER-CONTAINING PROTEIN P48ZNF"/>
    <property type="match status" value="1"/>
</dbReference>
<dbReference type="AlphaFoldDB" id="A0AAW1SJL4"/>
<comment type="caution">
    <text evidence="7">The sequence shown here is derived from an EMBL/GenBank/DDBJ whole genome shotgun (WGS) entry which is preliminary data.</text>
</comment>
<dbReference type="SUPFAM" id="SSF90229">
    <property type="entry name" value="CCCH zinc finger"/>
    <property type="match status" value="1"/>
</dbReference>